<reference evidence="2 3" key="1">
    <citation type="submission" date="2018-10" db="EMBL/GenBank/DDBJ databases">
        <title>A high-quality apple genome assembly.</title>
        <authorList>
            <person name="Hu J."/>
        </authorList>
    </citation>
    <scope>NUCLEOTIDE SEQUENCE [LARGE SCALE GENOMIC DNA]</scope>
    <source>
        <strain evidence="3">cv. HFTH1</strain>
        <tissue evidence="2">Young leaf</tissue>
    </source>
</reference>
<organism evidence="2 3">
    <name type="scientific">Malus domestica</name>
    <name type="common">Apple</name>
    <name type="synonym">Pyrus malus</name>
    <dbReference type="NCBI Taxonomy" id="3750"/>
    <lineage>
        <taxon>Eukaryota</taxon>
        <taxon>Viridiplantae</taxon>
        <taxon>Streptophyta</taxon>
        <taxon>Embryophyta</taxon>
        <taxon>Tracheophyta</taxon>
        <taxon>Spermatophyta</taxon>
        <taxon>Magnoliopsida</taxon>
        <taxon>eudicotyledons</taxon>
        <taxon>Gunneridae</taxon>
        <taxon>Pentapetalae</taxon>
        <taxon>rosids</taxon>
        <taxon>fabids</taxon>
        <taxon>Rosales</taxon>
        <taxon>Rosaceae</taxon>
        <taxon>Amygdaloideae</taxon>
        <taxon>Maleae</taxon>
        <taxon>Malus</taxon>
    </lineage>
</organism>
<comment type="caution">
    <text evidence="2">The sequence shown here is derived from an EMBL/GenBank/DDBJ whole genome shotgun (WGS) entry which is preliminary data.</text>
</comment>
<evidence type="ECO:0000313" key="2">
    <source>
        <dbReference type="EMBL" id="RXH99112.1"/>
    </source>
</evidence>
<dbReference type="Proteomes" id="UP000290289">
    <property type="component" value="Chromosome 5"/>
</dbReference>
<feature type="region of interest" description="Disordered" evidence="1">
    <location>
        <begin position="43"/>
        <end position="66"/>
    </location>
</feature>
<accession>A0A498K046</accession>
<sequence>MAFSLSSFISPTIFTLSSQASPPAKSLKTPHFLISTKNLNRNLPGRAKNLPHLRREPDGEDYGAEDEIEDATSTNKFNLRDHWYPIWILGCQPQFSLWVETLLSGTMVNRGSLSMTDALIASPPYL</sequence>
<name>A0A498K046_MALDO</name>
<proteinExistence type="predicted"/>
<keyword evidence="3" id="KW-1185">Reference proteome</keyword>
<dbReference type="EMBL" id="RDQH01000331">
    <property type="protein sequence ID" value="RXH99112.1"/>
    <property type="molecule type" value="Genomic_DNA"/>
</dbReference>
<evidence type="ECO:0000313" key="3">
    <source>
        <dbReference type="Proteomes" id="UP000290289"/>
    </source>
</evidence>
<gene>
    <name evidence="2" type="ORF">DVH24_011437</name>
</gene>
<dbReference type="STRING" id="3750.A0A498K046"/>
<dbReference type="AlphaFoldDB" id="A0A498K046"/>
<protein>
    <submittedName>
        <fullName evidence="2">Uncharacterized protein</fullName>
    </submittedName>
</protein>
<evidence type="ECO:0000256" key="1">
    <source>
        <dbReference type="SAM" id="MobiDB-lite"/>
    </source>
</evidence>